<evidence type="ECO:0000256" key="6">
    <source>
        <dbReference type="ARBA" id="ARBA00022842"/>
    </source>
</evidence>
<comment type="function">
    <text evidence="11">Mediates influx of magnesium ions. Alternates between open and closed states. Activated by low cytoplasmic Mg(2+) levels. Inactive when cytoplasmic Mg(2+) levels are high.</text>
</comment>
<evidence type="ECO:0000256" key="7">
    <source>
        <dbReference type="ARBA" id="ARBA00022989"/>
    </source>
</evidence>
<keyword evidence="8" id="KW-0406">Ion transport</keyword>
<dbReference type="SUPFAM" id="SSF143865">
    <property type="entry name" value="CorA soluble domain-like"/>
    <property type="match status" value="1"/>
</dbReference>
<keyword evidence="3" id="KW-0813">Transport</keyword>
<dbReference type="Proteomes" id="UP000248326">
    <property type="component" value="Unassembled WGS sequence"/>
</dbReference>
<evidence type="ECO:0000256" key="2">
    <source>
        <dbReference type="ARBA" id="ARBA00009765"/>
    </source>
</evidence>
<dbReference type="Gene3D" id="1.20.58.340">
    <property type="entry name" value="Magnesium transport protein CorA, transmembrane region"/>
    <property type="match status" value="2"/>
</dbReference>
<accession>A0A318SDP5</accession>
<keyword evidence="5 12" id="KW-0812">Transmembrane</keyword>
<name>A0A318SDP5_9DEIO</name>
<sequence length="326" mass="37575">MIRAMSLLDTEPVHWQGGQPSIWVDVEAPTPEELQQLTRSFALNHLAMEDALTHGQWSRFEVYPEHIFLVFRTLDQPEACTDETERVSLFWYPKTDTLLTIRLQDVDYLDKTWREFDGLSHGSEERLIYTLLARGSDTFFEFTDALQDQTLTLEEAMFTERRTQDFAQQIFTYQHLIMNVRRLVSNAREAVAAFSRHALLVAGSNGRGAAPSPAVEVQAQEIALYFRDVVDNLSRVHDSLDSSREVLSNVLNVNLSVQQARVNDVVKTLTVVSAIFLPLTFLAGVWGMNFEFMPELHWRYGYLVAWTSFIGVAVGLGWYFKRRNWW</sequence>
<evidence type="ECO:0000256" key="9">
    <source>
        <dbReference type="ARBA" id="ARBA00023136"/>
    </source>
</evidence>
<keyword evidence="9 12" id="KW-0472">Membrane</keyword>
<dbReference type="GO" id="GO:0015095">
    <property type="term" value="F:magnesium ion transmembrane transporter activity"/>
    <property type="evidence" value="ECO:0007669"/>
    <property type="project" value="TreeGrafter"/>
</dbReference>
<dbReference type="CDD" id="cd12822">
    <property type="entry name" value="TmCorA-like"/>
    <property type="match status" value="1"/>
</dbReference>
<dbReference type="InterPro" id="IPR045861">
    <property type="entry name" value="CorA_cytoplasmic_dom"/>
</dbReference>
<evidence type="ECO:0000256" key="3">
    <source>
        <dbReference type="ARBA" id="ARBA00022448"/>
    </source>
</evidence>
<comment type="similarity">
    <text evidence="2">Belongs to the CorA metal ion transporter (MIT) (TC 1.A.35) family.</text>
</comment>
<comment type="subcellular location">
    <subcellularLocation>
        <location evidence="1">Cell membrane</location>
        <topology evidence="1">Multi-pass membrane protein</topology>
    </subcellularLocation>
</comment>
<dbReference type="InterPro" id="IPR045863">
    <property type="entry name" value="CorA_TM1_TM2"/>
</dbReference>
<dbReference type="Pfam" id="PF01544">
    <property type="entry name" value="CorA"/>
    <property type="match status" value="1"/>
</dbReference>
<dbReference type="EMBL" id="QJSX01000004">
    <property type="protein sequence ID" value="PYE55031.1"/>
    <property type="molecule type" value="Genomic_DNA"/>
</dbReference>
<dbReference type="AlphaFoldDB" id="A0A318SDP5"/>
<evidence type="ECO:0000256" key="11">
    <source>
        <dbReference type="ARBA" id="ARBA00045497"/>
    </source>
</evidence>
<protein>
    <submittedName>
        <fullName evidence="13">Magnesium transporter</fullName>
    </submittedName>
</protein>
<dbReference type="GO" id="GO:0000287">
    <property type="term" value="F:magnesium ion binding"/>
    <property type="evidence" value="ECO:0007669"/>
    <property type="project" value="TreeGrafter"/>
</dbReference>
<dbReference type="GO" id="GO:0005886">
    <property type="term" value="C:plasma membrane"/>
    <property type="evidence" value="ECO:0007669"/>
    <property type="project" value="UniProtKB-SubCell"/>
</dbReference>
<dbReference type="FunFam" id="1.20.58.340:FF:000004">
    <property type="entry name" value="Magnesium transport protein CorA"/>
    <property type="match status" value="1"/>
</dbReference>
<feature type="transmembrane region" description="Helical" evidence="12">
    <location>
        <begin position="268"/>
        <end position="288"/>
    </location>
</feature>
<keyword evidence="6" id="KW-0460">Magnesium</keyword>
<dbReference type="RefSeq" id="WP_110886130.1">
    <property type="nucleotide sequence ID" value="NZ_QJSX01000004.1"/>
</dbReference>
<dbReference type="GO" id="GO:0015087">
    <property type="term" value="F:cobalt ion transmembrane transporter activity"/>
    <property type="evidence" value="ECO:0007669"/>
    <property type="project" value="TreeGrafter"/>
</dbReference>
<evidence type="ECO:0000256" key="8">
    <source>
        <dbReference type="ARBA" id="ARBA00023065"/>
    </source>
</evidence>
<evidence type="ECO:0000256" key="10">
    <source>
        <dbReference type="ARBA" id="ARBA00034269"/>
    </source>
</evidence>
<keyword evidence="7 12" id="KW-1133">Transmembrane helix</keyword>
<dbReference type="PANTHER" id="PTHR46494:SF1">
    <property type="entry name" value="CORA FAMILY METAL ION TRANSPORTER (EUROFUNG)"/>
    <property type="match status" value="1"/>
</dbReference>
<evidence type="ECO:0000256" key="1">
    <source>
        <dbReference type="ARBA" id="ARBA00004651"/>
    </source>
</evidence>
<evidence type="ECO:0000313" key="14">
    <source>
        <dbReference type="Proteomes" id="UP000248326"/>
    </source>
</evidence>
<keyword evidence="4" id="KW-1003">Cell membrane</keyword>
<dbReference type="GO" id="GO:0050897">
    <property type="term" value="F:cobalt ion binding"/>
    <property type="evidence" value="ECO:0007669"/>
    <property type="project" value="TreeGrafter"/>
</dbReference>
<dbReference type="PANTHER" id="PTHR46494">
    <property type="entry name" value="CORA FAMILY METAL ION TRANSPORTER (EUROFUNG)"/>
    <property type="match status" value="1"/>
</dbReference>
<evidence type="ECO:0000256" key="12">
    <source>
        <dbReference type="SAM" id="Phobius"/>
    </source>
</evidence>
<dbReference type="OrthoDB" id="9803416at2"/>
<keyword evidence="14" id="KW-1185">Reference proteome</keyword>
<evidence type="ECO:0000256" key="5">
    <source>
        <dbReference type="ARBA" id="ARBA00022692"/>
    </source>
</evidence>
<evidence type="ECO:0000313" key="13">
    <source>
        <dbReference type="EMBL" id="PYE55031.1"/>
    </source>
</evidence>
<proteinExistence type="inferred from homology"/>
<feature type="transmembrane region" description="Helical" evidence="12">
    <location>
        <begin position="300"/>
        <end position="320"/>
    </location>
</feature>
<dbReference type="Gene3D" id="3.30.460.20">
    <property type="entry name" value="CorA soluble domain-like"/>
    <property type="match status" value="1"/>
</dbReference>
<organism evidence="13 14">
    <name type="scientific">Deinococcus yavapaiensis KR-236</name>
    <dbReference type="NCBI Taxonomy" id="694435"/>
    <lineage>
        <taxon>Bacteria</taxon>
        <taxon>Thermotogati</taxon>
        <taxon>Deinococcota</taxon>
        <taxon>Deinococci</taxon>
        <taxon>Deinococcales</taxon>
        <taxon>Deinococcaceae</taxon>
        <taxon>Deinococcus</taxon>
    </lineage>
</organism>
<gene>
    <name evidence="13" type="ORF">DES52_104306</name>
</gene>
<dbReference type="SUPFAM" id="SSF144083">
    <property type="entry name" value="Magnesium transport protein CorA, transmembrane region"/>
    <property type="match status" value="1"/>
</dbReference>
<dbReference type="InterPro" id="IPR002523">
    <property type="entry name" value="MgTranspt_CorA/ZnTranspt_ZntB"/>
</dbReference>
<evidence type="ECO:0000256" key="4">
    <source>
        <dbReference type="ARBA" id="ARBA00022475"/>
    </source>
</evidence>
<reference evidence="13 14" key="1">
    <citation type="submission" date="2018-06" db="EMBL/GenBank/DDBJ databases">
        <title>Genomic Encyclopedia of Type Strains, Phase IV (KMG-IV): sequencing the most valuable type-strain genomes for metagenomic binning, comparative biology and taxonomic classification.</title>
        <authorList>
            <person name="Goeker M."/>
        </authorList>
    </citation>
    <scope>NUCLEOTIDE SEQUENCE [LARGE SCALE GENOMIC DNA]</scope>
    <source>
        <strain evidence="13 14">DSM 18048</strain>
    </source>
</reference>
<comment type="catalytic activity">
    <reaction evidence="10">
        <text>Mg(2+)(in) = Mg(2+)(out)</text>
        <dbReference type="Rhea" id="RHEA:29827"/>
        <dbReference type="ChEBI" id="CHEBI:18420"/>
    </reaction>
</comment>
<comment type="caution">
    <text evidence="13">The sequence shown here is derived from an EMBL/GenBank/DDBJ whole genome shotgun (WGS) entry which is preliminary data.</text>
</comment>